<gene>
    <name evidence="1" type="ORF">ACFQDI_17430</name>
</gene>
<dbReference type="EMBL" id="JBHSMQ010000006">
    <property type="protein sequence ID" value="MFC5456651.1"/>
    <property type="molecule type" value="Genomic_DNA"/>
</dbReference>
<organism evidence="1 2">
    <name type="scientific">Prosthecobacter fluviatilis</name>
    <dbReference type="NCBI Taxonomy" id="445931"/>
    <lineage>
        <taxon>Bacteria</taxon>
        <taxon>Pseudomonadati</taxon>
        <taxon>Verrucomicrobiota</taxon>
        <taxon>Verrucomicrobiia</taxon>
        <taxon>Verrucomicrobiales</taxon>
        <taxon>Verrucomicrobiaceae</taxon>
        <taxon>Prosthecobacter</taxon>
    </lineage>
</organism>
<proteinExistence type="predicted"/>
<comment type="caution">
    <text evidence="1">The sequence shown here is derived from an EMBL/GenBank/DDBJ whole genome shotgun (WGS) entry which is preliminary data.</text>
</comment>
<sequence length="77" mass="8381">MKPPSKLVRLAVLVSSLTLLTVYVVHSQSRGQMASPQTEEKLMFPSSKALTQPVFSTRKVKSNTVAADTLAPPMQKP</sequence>
<accession>A0ABW0KVG9</accession>
<reference evidence="2" key="1">
    <citation type="journal article" date="2019" name="Int. J. Syst. Evol. Microbiol.">
        <title>The Global Catalogue of Microorganisms (GCM) 10K type strain sequencing project: providing services to taxonomists for standard genome sequencing and annotation.</title>
        <authorList>
            <consortium name="The Broad Institute Genomics Platform"/>
            <consortium name="The Broad Institute Genome Sequencing Center for Infectious Disease"/>
            <person name="Wu L."/>
            <person name="Ma J."/>
        </authorList>
    </citation>
    <scope>NUCLEOTIDE SEQUENCE [LARGE SCALE GENOMIC DNA]</scope>
    <source>
        <strain evidence="2">CGMCC 4.1469</strain>
    </source>
</reference>
<dbReference type="Proteomes" id="UP001596052">
    <property type="component" value="Unassembled WGS sequence"/>
</dbReference>
<protein>
    <submittedName>
        <fullName evidence="1">Uncharacterized protein</fullName>
    </submittedName>
</protein>
<evidence type="ECO:0000313" key="2">
    <source>
        <dbReference type="Proteomes" id="UP001596052"/>
    </source>
</evidence>
<evidence type="ECO:0000313" key="1">
    <source>
        <dbReference type="EMBL" id="MFC5456651.1"/>
    </source>
</evidence>
<keyword evidence="2" id="KW-1185">Reference proteome</keyword>
<dbReference type="RefSeq" id="WP_377169100.1">
    <property type="nucleotide sequence ID" value="NZ_JBHSMQ010000006.1"/>
</dbReference>
<name>A0ABW0KVG9_9BACT</name>